<dbReference type="InterPro" id="IPR002937">
    <property type="entry name" value="Amino_oxidase"/>
</dbReference>
<evidence type="ECO:0000256" key="2">
    <source>
        <dbReference type="ARBA" id="ARBA00038825"/>
    </source>
</evidence>
<organism evidence="5 6">
    <name type="scientific">Streptomyces hoynatensis</name>
    <dbReference type="NCBI Taxonomy" id="1141874"/>
    <lineage>
        <taxon>Bacteria</taxon>
        <taxon>Bacillati</taxon>
        <taxon>Actinomycetota</taxon>
        <taxon>Actinomycetes</taxon>
        <taxon>Kitasatosporales</taxon>
        <taxon>Streptomycetaceae</taxon>
        <taxon>Streptomyces</taxon>
    </lineage>
</organism>
<proteinExistence type="predicted"/>
<evidence type="ECO:0000313" key="5">
    <source>
        <dbReference type="EMBL" id="RKN35816.1"/>
    </source>
</evidence>
<comment type="subunit">
    <text evidence="2">Interacts with COX5B; this interaction may contribute to localize PYROXD2 to the inner face of the inner mitochondrial membrane.</text>
</comment>
<evidence type="ECO:0000313" key="6">
    <source>
        <dbReference type="Proteomes" id="UP000272474"/>
    </source>
</evidence>
<dbReference type="PANTHER" id="PTHR10668:SF105">
    <property type="entry name" value="DEHYDROGENASE-RELATED"/>
    <property type="match status" value="1"/>
</dbReference>
<gene>
    <name evidence="5" type="ORF">D7294_30885</name>
</gene>
<dbReference type="PRINTS" id="PR00411">
    <property type="entry name" value="PNDRDTASEI"/>
</dbReference>
<evidence type="ECO:0000256" key="1">
    <source>
        <dbReference type="ARBA" id="ARBA00037217"/>
    </source>
</evidence>
<dbReference type="Proteomes" id="UP000272474">
    <property type="component" value="Unassembled WGS sequence"/>
</dbReference>
<dbReference type="InterPro" id="IPR036188">
    <property type="entry name" value="FAD/NAD-bd_sf"/>
</dbReference>
<dbReference type="Gene3D" id="3.50.50.60">
    <property type="entry name" value="FAD/NAD(P)-binding domain"/>
    <property type="match status" value="2"/>
</dbReference>
<dbReference type="SUPFAM" id="SSF51905">
    <property type="entry name" value="FAD/NAD(P)-binding domain"/>
    <property type="match status" value="1"/>
</dbReference>
<name>A0A3A9YML4_9ACTN</name>
<sequence>MTDADAVIVGTGPNGLAAGVTLARAGLRVELYEAAGTIGGGLRTQALFDAEVVHDVCSAVHPLAAVSPFFREFDLAARGVDLLTPEVSYAHPLDGGRAALAHRDLDATCAGLGQDARRWRRLMAPLMRHGQGLVDLLLSGARRPPRDPAAALLLARHLPVHGTRLGAARFRGEEARALLGGLAAHALGKLPSLPGGAIALLLGHLAHSSGWPLPRGGSARIADALAADIVAHGGTFHTSRPVTDLRELTGPGAPVRARAVLLDVSPKGLLALAGDRLPPRYARRLARFRYGPAAAKVDFLVSEPIPWAHREVGRAGTVHLGGTYAETVRQETLTARGVPGAEPFVLLVDPAATDPGRGLPGKRPVWAYAHVPHGDPTDPVRLVRARIERHAPGFTDTVLAERGVPAAEMERHNPNYVGGDIASGAMTLRQSLLRPVPRLDPYRTPLPGIYLCSASTPPGPSVHGMSGHLAALSALRREFGIRRAPSLAPRAG</sequence>
<keyword evidence="6" id="KW-1185">Reference proteome</keyword>
<feature type="domain" description="Amine oxidase" evidence="4">
    <location>
        <begin position="15"/>
        <end position="463"/>
    </location>
</feature>
<dbReference type="RefSeq" id="WP_120685133.1">
    <property type="nucleotide sequence ID" value="NZ_RBAL01000036.1"/>
</dbReference>
<dbReference type="OrthoDB" id="833207at2"/>
<dbReference type="EMBL" id="RBAL01000036">
    <property type="protein sequence ID" value="RKN35816.1"/>
    <property type="molecule type" value="Genomic_DNA"/>
</dbReference>
<protein>
    <recommendedName>
        <fullName evidence="3">Pyridine nucleotide-disulfide oxidoreductase domain-containing protein 2</fullName>
    </recommendedName>
</protein>
<evidence type="ECO:0000256" key="3">
    <source>
        <dbReference type="ARBA" id="ARBA00040298"/>
    </source>
</evidence>
<evidence type="ECO:0000259" key="4">
    <source>
        <dbReference type="Pfam" id="PF01593"/>
    </source>
</evidence>
<dbReference type="GO" id="GO:0016491">
    <property type="term" value="F:oxidoreductase activity"/>
    <property type="evidence" value="ECO:0007669"/>
    <property type="project" value="InterPro"/>
</dbReference>
<reference evidence="5 6" key="1">
    <citation type="journal article" date="2014" name="Int. J. Syst. Evol. Microbiol.">
        <title>Streptomyces hoynatensis sp. nov., isolated from deep marine sediment.</title>
        <authorList>
            <person name="Veyisoglu A."/>
            <person name="Sahin N."/>
        </authorList>
    </citation>
    <scope>NUCLEOTIDE SEQUENCE [LARGE SCALE GENOMIC DNA]</scope>
    <source>
        <strain evidence="5 6">KCTC 29097</strain>
    </source>
</reference>
<accession>A0A3A9YML4</accession>
<dbReference type="Pfam" id="PF01593">
    <property type="entry name" value="Amino_oxidase"/>
    <property type="match status" value="1"/>
</dbReference>
<comment type="caution">
    <text evidence="5">The sequence shown here is derived from an EMBL/GenBank/DDBJ whole genome shotgun (WGS) entry which is preliminary data.</text>
</comment>
<dbReference type="PANTHER" id="PTHR10668">
    <property type="entry name" value="PHYTOENE DEHYDROGENASE"/>
    <property type="match status" value="1"/>
</dbReference>
<dbReference type="AlphaFoldDB" id="A0A3A9YML4"/>
<comment type="function">
    <text evidence="1">Probable oxidoreductase that may play a role as regulator of mitochondrial function.</text>
</comment>